<keyword evidence="1" id="KW-0472">Membrane</keyword>
<name>A0A0S3RMA2_PHAAN</name>
<reference evidence="2 3" key="1">
    <citation type="journal article" date="2015" name="Sci. Rep.">
        <title>The power of single molecule real-time sequencing technology in the de novo assembly of a eukaryotic genome.</title>
        <authorList>
            <person name="Sakai H."/>
            <person name="Naito K."/>
            <person name="Ogiso-Tanaka E."/>
            <person name="Takahashi Y."/>
            <person name="Iseki K."/>
            <person name="Muto C."/>
            <person name="Satou K."/>
            <person name="Teruya K."/>
            <person name="Shiroma A."/>
            <person name="Shimoji M."/>
            <person name="Hirano T."/>
            <person name="Itoh T."/>
            <person name="Kaga A."/>
            <person name="Tomooka N."/>
        </authorList>
    </citation>
    <scope>NUCLEOTIDE SEQUENCE [LARGE SCALE GENOMIC DNA]</scope>
    <source>
        <strain evidence="3">cv. Shumari</strain>
    </source>
</reference>
<dbReference type="AlphaFoldDB" id="A0A0S3RMA2"/>
<protein>
    <submittedName>
        <fullName evidence="2">Uncharacterized protein</fullName>
    </submittedName>
</protein>
<proteinExistence type="predicted"/>
<dbReference type="Proteomes" id="UP000291084">
    <property type="component" value="Chromosome 3"/>
</dbReference>
<dbReference type="EMBL" id="AP015036">
    <property type="protein sequence ID" value="BAT81707.1"/>
    <property type="molecule type" value="Genomic_DNA"/>
</dbReference>
<sequence length="95" mass="11495">HLRKIRRYEDPEAHLRITLLWPLMVIAFEPYVLSSLRRRKPLTLRIVICHLPREEVFLVRRRLTCSGCLPNSPSRLHLRQRRLPLACCEVFLHYR</sequence>
<evidence type="ECO:0000256" key="1">
    <source>
        <dbReference type="SAM" id="Phobius"/>
    </source>
</evidence>
<organism evidence="2 3">
    <name type="scientific">Vigna angularis var. angularis</name>
    <dbReference type="NCBI Taxonomy" id="157739"/>
    <lineage>
        <taxon>Eukaryota</taxon>
        <taxon>Viridiplantae</taxon>
        <taxon>Streptophyta</taxon>
        <taxon>Embryophyta</taxon>
        <taxon>Tracheophyta</taxon>
        <taxon>Spermatophyta</taxon>
        <taxon>Magnoliopsida</taxon>
        <taxon>eudicotyledons</taxon>
        <taxon>Gunneridae</taxon>
        <taxon>Pentapetalae</taxon>
        <taxon>rosids</taxon>
        <taxon>fabids</taxon>
        <taxon>Fabales</taxon>
        <taxon>Fabaceae</taxon>
        <taxon>Papilionoideae</taxon>
        <taxon>50 kb inversion clade</taxon>
        <taxon>NPAAA clade</taxon>
        <taxon>indigoferoid/millettioid clade</taxon>
        <taxon>Phaseoleae</taxon>
        <taxon>Vigna</taxon>
    </lineage>
</organism>
<evidence type="ECO:0000313" key="2">
    <source>
        <dbReference type="EMBL" id="BAT81707.1"/>
    </source>
</evidence>
<feature type="transmembrane region" description="Helical" evidence="1">
    <location>
        <begin position="13"/>
        <end position="33"/>
    </location>
</feature>
<feature type="non-terminal residue" evidence="2">
    <location>
        <position position="1"/>
    </location>
</feature>
<keyword evidence="1" id="KW-1133">Transmembrane helix</keyword>
<keyword evidence="1" id="KW-0812">Transmembrane</keyword>
<accession>A0A0S3RMA2</accession>
<gene>
    <name evidence="2" type="primary">Vigan.03G150700</name>
    <name evidence="2" type="ORF">VIGAN_03150700</name>
</gene>
<evidence type="ECO:0000313" key="3">
    <source>
        <dbReference type="Proteomes" id="UP000291084"/>
    </source>
</evidence>
<keyword evidence="3" id="KW-1185">Reference proteome</keyword>